<reference evidence="1" key="1">
    <citation type="journal article" date="2020" name="Nature">
        <title>Giant virus diversity and host interactions through global metagenomics.</title>
        <authorList>
            <person name="Schulz F."/>
            <person name="Roux S."/>
            <person name="Paez-Espino D."/>
            <person name="Jungbluth S."/>
            <person name="Walsh D.A."/>
            <person name="Denef V.J."/>
            <person name="McMahon K.D."/>
            <person name="Konstantinidis K.T."/>
            <person name="Eloe-Fadrosh E.A."/>
            <person name="Kyrpides N.C."/>
            <person name="Woyke T."/>
        </authorList>
    </citation>
    <scope>NUCLEOTIDE SEQUENCE</scope>
    <source>
        <strain evidence="1">GVMAG-M-3300021137-6</strain>
    </source>
</reference>
<sequence>MNRLKSLYRWDPVFRMTRQGNVGPYSVKVPQGGGIPGWLCLTRDENSVPIAFWVPRKDNPVPQPIRLVWDHRCFEDTILRVEYTPTHVYLADAWMLNGTPLFTTTSFSQRQELLRSIFSTYTPCPEFETRAIKLREDITDIRGYEYYTNTVGEKGIFAECKKKKEEEETLKYEIVATDIPDVYKVADVGYLRVRTLTLSKQLRSMGRVFALECVQNDDGTWTPVIDSLPSNTNGS</sequence>
<dbReference type="EMBL" id="MN739421">
    <property type="protein sequence ID" value="QHT03956.1"/>
    <property type="molecule type" value="Genomic_DNA"/>
</dbReference>
<accession>A0A6C0CGQ7</accession>
<evidence type="ECO:0000313" key="1">
    <source>
        <dbReference type="EMBL" id="QHT03956.1"/>
    </source>
</evidence>
<name>A0A6C0CGQ7_9ZZZZ</name>
<protein>
    <submittedName>
        <fullName evidence="1">Uncharacterized protein</fullName>
    </submittedName>
</protein>
<organism evidence="1">
    <name type="scientific">viral metagenome</name>
    <dbReference type="NCBI Taxonomy" id="1070528"/>
    <lineage>
        <taxon>unclassified sequences</taxon>
        <taxon>metagenomes</taxon>
        <taxon>organismal metagenomes</taxon>
    </lineage>
</organism>
<dbReference type="AlphaFoldDB" id="A0A6C0CGQ7"/>
<proteinExistence type="predicted"/>